<keyword evidence="1" id="KW-0472">Membrane</keyword>
<keyword evidence="3" id="KW-1185">Reference proteome</keyword>
<dbReference type="EMBL" id="BAAAHH010000004">
    <property type="protein sequence ID" value="GAA0942657.1"/>
    <property type="molecule type" value="Genomic_DNA"/>
</dbReference>
<feature type="transmembrane region" description="Helical" evidence="1">
    <location>
        <begin position="153"/>
        <end position="176"/>
    </location>
</feature>
<organism evidence="2 3">
    <name type="scientific">Actinocorallia libanotica</name>
    <dbReference type="NCBI Taxonomy" id="46162"/>
    <lineage>
        <taxon>Bacteria</taxon>
        <taxon>Bacillati</taxon>
        <taxon>Actinomycetota</taxon>
        <taxon>Actinomycetes</taxon>
        <taxon>Streptosporangiales</taxon>
        <taxon>Thermomonosporaceae</taxon>
        <taxon>Actinocorallia</taxon>
    </lineage>
</organism>
<gene>
    <name evidence="2" type="ORF">GCM10009550_14000</name>
</gene>
<protein>
    <recommendedName>
        <fullName evidence="4">Integral membrane protein</fullName>
    </recommendedName>
</protein>
<accession>A0ABP4B1N2</accession>
<proteinExistence type="predicted"/>
<evidence type="ECO:0000256" key="1">
    <source>
        <dbReference type="SAM" id="Phobius"/>
    </source>
</evidence>
<dbReference type="RefSeq" id="WP_344237975.1">
    <property type="nucleotide sequence ID" value="NZ_BAAAHH010000004.1"/>
</dbReference>
<reference evidence="3" key="1">
    <citation type="journal article" date="2019" name="Int. J. Syst. Evol. Microbiol.">
        <title>The Global Catalogue of Microorganisms (GCM) 10K type strain sequencing project: providing services to taxonomists for standard genome sequencing and annotation.</title>
        <authorList>
            <consortium name="The Broad Institute Genomics Platform"/>
            <consortium name="The Broad Institute Genome Sequencing Center for Infectious Disease"/>
            <person name="Wu L."/>
            <person name="Ma J."/>
        </authorList>
    </citation>
    <scope>NUCLEOTIDE SEQUENCE [LARGE SCALE GENOMIC DNA]</scope>
    <source>
        <strain evidence="3">JCM 10696</strain>
    </source>
</reference>
<dbReference type="NCBIfam" id="NF038403">
    <property type="entry name" value="perm_prefix_1"/>
    <property type="match status" value="1"/>
</dbReference>
<feature type="transmembrane region" description="Helical" evidence="1">
    <location>
        <begin position="122"/>
        <end position="141"/>
    </location>
</feature>
<dbReference type="InterPro" id="IPR047928">
    <property type="entry name" value="Perm_prefix_1"/>
</dbReference>
<keyword evidence="1" id="KW-1133">Transmembrane helix</keyword>
<evidence type="ECO:0008006" key="4">
    <source>
        <dbReference type="Google" id="ProtNLM"/>
    </source>
</evidence>
<keyword evidence="1" id="KW-0812">Transmembrane</keyword>
<comment type="caution">
    <text evidence="2">The sequence shown here is derived from an EMBL/GenBank/DDBJ whole genome shotgun (WGS) entry which is preliminary data.</text>
</comment>
<evidence type="ECO:0000313" key="2">
    <source>
        <dbReference type="EMBL" id="GAA0942657.1"/>
    </source>
</evidence>
<dbReference type="Proteomes" id="UP001500665">
    <property type="component" value="Unassembled WGS sequence"/>
</dbReference>
<sequence length="220" mass="22064">MSAGPIEAHVAELSAALHGPARLKSRMLEELRGGLADAAADLSPEPDTDASADAARRAVAEFGTVAELAPAFQRELTLAQARQTALTMAVLLPLLIAGRHWAGSSGAAPPLLHLTAVNATALAAATALLATVFLALTGTLGRRFPAPGGLPLAVAWTGTTAAAAVGVGALTLTAAAVLSANWPLAAATALLALASHARIAATARACRHCARLPRADAFTL</sequence>
<feature type="transmembrane region" description="Helical" evidence="1">
    <location>
        <begin position="182"/>
        <end position="201"/>
    </location>
</feature>
<name>A0ABP4B1N2_9ACTN</name>
<evidence type="ECO:0000313" key="3">
    <source>
        <dbReference type="Proteomes" id="UP001500665"/>
    </source>
</evidence>